<organism evidence="3 4">
    <name type="scientific">Natranaeroarchaeum sulfidigenes</name>
    <dbReference type="NCBI Taxonomy" id="2784880"/>
    <lineage>
        <taxon>Archaea</taxon>
        <taxon>Methanobacteriati</taxon>
        <taxon>Methanobacteriota</taxon>
        <taxon>Stenosarchaea group</taxon>
        <taxon>Halobacteria</taxon>
        <taxon>Halobacteriales</taxon>
        <taxon>Natronoarchaeaceae</taxon>
        <taxon>Natranaeroarchaeum</taxon>
    </lineage>
</organism>
<dbReference type="EMBL" id="CP064786">
    <property type="protein sequence ID" value="QSG03236.1"/>
    <property type="molecule type" value="Genomic_DNA"/>
</dbReference>
<dbReference type="Proteomes" id="UP000663586">
    <property type="component" value="Chromosome"/>
</dbReference>
<dbReference type="Pfam" id="PF13646">
    <property type="entry name" value="HEAT_2"/>
    <property type="match status" value="1"/>
</dbReference>
<reference evidence="3" key="1">
    <citation type="submission" date="2020-11" db="EMBL/GenBank/DDBJ databases">
        <title>Carbohydrate-dependent, anaerobic sulfur respiration: A novel catabolism in halophilic archaea.</title>
        <authorList>
            <person name="Sorokin D.Y."/>
            <person name="Messina E."/>
            <person name="Smedile F."/>
            <person name="La Cono V."/>
            <person name="Hallsworth J.E."/>
            <person name="Yakimov M.M."/>
        </authorList>
    </citation>
    <scope>NUCLEOTIDE SEQUENCE</scope>
    <source>
        <strain evidence="3">AArc-S</strain>
    </source>
</reference>
<evidence type="ECO:0000256" key="2">
    <source>
        <dbReference type="SAM" id="MobiDB-lite"/>
    </source>
</evidence>
<dbReference type="PANTHER" id="PTHR12697:SF5">
    <property type="entry name" value="DEOXYHYPUSINE HYDROXYLASE"/>
    <property type="match status" value="1"/>
</dbReference>
<comment type="function">
    <text evidence="1">Catalyzes the hydroxylation of the N(6)-(4-aminobutyl)-L-lysine intermediate produced by deoxyhypusine synthase/DHPS on a critical lysine of the eukaryotic translation initiation factor 5A/eIF-5A. This is the second step of the post-translational modification of that lysine into an unusual amino acid residue named hypusine. Hypusination is unique to mature eIF-5A factor and is essential for its function.</text>
</comment>
<dbReference type="InterPro" id="IPR021133">
    <property type="entry name" value="HEAT_type_2"/>
</dbReference>
<feature type="compositionally biased region" description="Acidic residues" evidence="2">
    <location>
        <begin position="51"/>
        <end position="84"/>
    </location>
</feature>
<dbReference type="InterPro" id="IPR011989">
    <property type="entry name" value="ARM-like"/>
</dbReference>
<dbReference type="SUPFAM" id="SSF48371">
    <property type="entry name" value="ARM repeat"/>
    <property type="match status" value="1"/>
</dbReference>
<protein>
    <submittedName>
        <fullName evidence="3">HEAT repeats containing protein</fullName>
    </submittedName>
</protein>
<dbReference type="GeneID" id="70685412"/>
<dbReference type="InterPro" id="IPR004155">
    <property type="entry name" value="PBS_lyase_HEAT"/>
</dbReference>
<name>A0A897MYN9_9EURY</name>
<dbReference type="GO" id="GO:0016491">
    <property type="term" value="F:oxidoreductase activity"/>
    <property type="evidence" value="ECO:0007669"/>
    <property type="project" value="TreeGrafter"/>
</dbReference>
<dbReference type="InterPro" id="IPR016024">
    <property type="entry name" value="ARM-type_fold"/>
</dbReference>
<evidence type="ECO:0000313" key="4">
    <source>
        <dbReference type="Proteomes" id="UP000663586"/>
    </source>
</evidence>
<dbReference type="KEGG" id="hara:AArcS_2036"/>
<dbReference type="Gene3D" id="1.25.10.10">
    <property type="entry name" value="Leucine-rich Repeat Variant"/>
    <property type="match status" value="1"/>
</dbReference>
<dbReference type="SMART" id="SM00567">
    <property type="entry name" value="EZ_HEAT"/>
    <property type="match status" value="5"/>
</dbReference>
<keyword evidence="4" id="KW-1185">Reference proteome</keyword>
<evidence type="ECO:0000313" key="3">
    <source>
        <dbReference type="EMBL" id="QSG03236.1"/>
    </source>
</evidence>
<evidence type="ECO:0000256" key="1">
    <source>
        <dbReference type="ARBA" id="ARBA00045876"/>
    </source>
</evidence>
<dbReference type="PANTHER" id="PTHR12697">
    <property type="entry name" value="PBS LYASE HEAT-LIKE PROTEIN"/>
    <property type="match status" value="1"/>
</dbReference>
<sequence length="410" mass="45353">MSDDDTGGDGEAEVTIEQLRERLSAIEEQLDEAETEIDLDEIESELNALETDLETADLPEPDDEDEEPPAEELEDEKAELEDQLEEARGPYDEDVIEEIDAAIDEIESAEWTETGLDEVAAAVEQFLDEVNDELDTTLELDVEPEIEDFVAGLEDAADAIESAGLDADADEEAIGTLLEAAETLVEDLDAAETWSDLSVREKLDHHGFYDVLDHRKDYPPEWHSLKVFEKRGDVEKILIALDLLDSDFMEEHCLEALERMGREEAVEPMMERAQKRDQDAIRILGKTGSEEPVEMLVEYIEGDGNPGLQKVVIKALGEIGSEDATEAVAQKLDSDTEELRSRGARALGLIGDTRAIEPLADTLADDDSDTVRASAAWALNQIGTEEALEEVSQYSDDRAYLVQAEAEKAV</sequence>
<dbReference type="AlphaFoldDB" id="A0A897MYN9"/>
<dbReference type="RefSeq" id="WP_238477294.1">
    <property type="nucleotide sequence ID" value="NZ_CP064786.1"/>
</dbReference>
<accession>A0A897MYN9</accession>
<gene>
    <name evidence="3" type="ORF">AArcS_2036</name>
</gene>
<dbReference type="PROSITE" id="PS50077">
    <property type="entry name" value="HEAT_REPEAT"/>
    <property type="match status" value="1"/>
</dbReference>
<feature type="region of interest" description="Disordered" evidence="2">
    <location>
        <begin position="45"/>
        <end position="94"/>
    </location>
</feature>
<proteinExistence type="predicted"/>